<keyword evidence="6" id="KW-0732">Signal</keyword>
<comment type="caution">
    <text evidence="8">The sequence shown here is derived from an EMBL/GenBank/DDBJ whole genome shotgun (WGS) entry which is preliminary data.</text>
</comment>
<dbReference type="GO" id="GO:0016853">
    <property type="term" value="F:isomerase activity"/>
    <property type="evidence" value="ECO:0007669"/>
    <property type="project" value="UniProtKB-KW"/>
</dbReference>
<evidence type="ECO:0000256" key="4">
    <source>
        <dbReference type="ARBA" id="ARBA00023157"/>
    </source>
</evidence>
<dbReference type="CDD" id="cd02966">
    <property type="entry name" value="TlpA_like_family"/>
    <property type="match status" value="1"/>
</dbReference>
<feature type="signal peptide" evidence="6">
    <location>
        <begin position="1"/>
        <end position="26"/>
    </location>
</feature>
<organism evidence="8 9">
    <name type="scientific">Haloechinothrix halophila YIM 93223</name>
    <dbReference type="NCBI Taxonomy" id="592678"/>
    <lineage>
        <taxon>Bacteria</taxon>
        <taxon>Bacillati</taxon>
        <taxon>Actinomycetota</taxon>
        <taxon>Actinomycetes</taxon>
        <taxon>Pseudonocardiales</taxon>
        <taxon>Pseudonocardiaceae</taxon>
        <taxon>Haloechinothrix</taxon>
    </lineage>
</organism>
<feature type="domain" description="Thioredoxin" evidence="7">
    <location>
        <begin position="63"/>
        <end position="207"/>
    </location>
</feature>
<keyword evidence="5" id="KW-0676">Redox-active center</keyword>
<dbReference type="HOGENOM" id="CLU_042529_11_1_11"/>
<evidence type="ECO:0000256" key="5">
    <source>
        <dbReference type="ARBA" id="ARBA00023284"/>
    </source>
</evidence>
<dbReference type="GO" id="GO:0016209">
    <property type="term" value="F:antioxidant activity"/>
    <property type="evidence" value="ECO:0007669"/>
    <property type="project" value="InterPro"/>
</dbReference>
<evidence type="ECO:0000256" key="6">
    <source>
        <dbReference type="SAM" id="SignalP"/>
    </source>
</evidence>
<evidence type="ECO:0000313" key="9">
    <source>
        <dbReference type="Proteomes" id="UP000054357"/>
    </source>
</evidence>
<evidence type="ECO:0000256" key="1">
    <source>
        <dbReference type="ARBA" id="ARBA00004196"/>
    </source>
</evidence>
<keyword evidence="2" id="KW-0201">Cytochrome c-type biogenesis</keyword>
<dbReference type="AlphaFoldDB" id="W9DS45"/>
<dbReference type="InterPro" id="IPR050553">
    <property type="entry name" value="Thioredoxin_ResA/DsbE_sf"/>
</dbReference>
<evidence type="ECO:0000256" key="2">
    <source>
        <dbReference type="ARBA" id="ARBA00022748"/>
    </source>
</evidence>
<dbReference type="Pfam" id="PF00578">
    <property type="entry name" value="AhpC-TSA"/>
    <property type="match status" value="1"/>
</dbReference>
<reference evidence="8 9" key="1">
    <citation type="submission" date="2013-08" db="EMBL/GenBank/DDBJ databases">
        <authorList>
            <consortium name="DOE Joint Genome Institute"/>
            <person name="Klenk H.-P."/>
            <person name="Huntemann M."/>
            <person name="Han J."/>
            <person name="Chen A."/>
            <person name="Kyrpides N."/>
            <person name="Mavromatis K."/>
            <person name="Markowitz V."/>
            <person name="Palaniappan K."/>
            <person name="Ivanova N."/>
            <person name="Schaumberg A."/>
            <person name="Pati A."/>
            <person name="Liolios K."/>
            <person name="Nordberg H.P."/>
            <person name="Cantor M.N."/>
            <person name="Hua S.X."/>
            <person name="Woyke T."/>
        </authorList>
    </citation>
    <scope>NUCLEOTIDE SEQUENCE [LARGE SCALE GENOMIC DNA]</scope>
    <source>
        <strain evidence="8 9">YIM 93223</strain>
    </source>
</reference>
<dbReference type="InterPro" id="IPR036249">
    <property type="entry name" value="Thioredoxin-like_sf"/>
</dbReference>
<keyword evidence="8" id="KW-0413">Isomerase</keyword>
<keyword evidence="3" id="KW-0735">Signal-anchor</keyword>
<keyword evidence="9" id="KW-1185">Reference proteome</keyword>
<dbReference type="InterPro" id="IPR017937">
    <property type="entry name" value="Thioredoxin_CS"/>
</dbReference>
<dbReference type="InterPro" id="IPR000866">
    <property type="entry name" value="AhpC/TSA"/>
</dbReference>
<feature type="chain" id="PRO_5039470081" evidence="6">
    <location>
        <begin position="27"/>
        <end position="214"/>
    </location>
</feature>
<sequence>MTRRRRESPAGRVASAGMGRRAAALAAVALLVLTGCSTGDDAVVAGSQFNFVAPEGKTTIRYDSADRQSLEISGEDLFNEGETISTADYEGKVVVINIWGQWCGPCRREAPELQQVYDKTKDDGVQVLGIDVRDHSRAAPQDFMRDRGLTYPSIYDPPGRSLLPLKGYPRNIVPSTIVLDKQHRVAVVFLKELLAEDLLPVVRRLADEPDARRR</sequence>
<dbReference type="PANTHER" id="PTHR42852">
    <property type="entry name" value="THIOL:DISULFIDE INTERCHANGE PROTEIN DSBE"/>
    <property type="match status" value="1"/>
</dbReference>
<accession>W9DS45</accession>
<dbReference type="GO" id="GO:0017004">
    <property type="term" value="P:cytochrome complex assembly"/>
    <property type="evidence" value="ECO:0007669"/>
    <property type="project" value="UniProtKB-KW"/>
</dbReference>
<dbReference type="SUPFAM" id="SSF52833">
    <property type="entry name" value="Thioredoxin-like"/>
    <property type="match status" value="1"/>
</dbReference>
<dbReference type="PROSITE" id="PS51352">
    <property type="entry name" value="THIOREDOXIN_2"/>
    <property type="match status" value="1"/>
</dbReference>
<evidence type="ECO:0000313" key="8">
    <source>
        <dbReference type="EMBL" id="ETA66507.1"/>
    </source>
</evidence>
<comment type="subcellular location">
    <subcellularLocation>
        <location evidence="1">Cell envelope</location>
    </subcellularLocation>
</comment>
<keyword evidence="4" id="KW-1015">Disulfide bond</keyword>
<dbReference type="PROSITE" id="PS00194">
    <property type="entry name" value="THIOREDOXIN_1"/>
    <property type="match status" value="1"/>
</dbReference>
<protein>
    <submittedName>
        <fullName evidence="8">Thiol-disulfide isomerase-like thioredoxin</fullName>
    </submittedName>
</protein>
<dbReference type="PATRIC" id="fig|592678.3.peg.269"/>
<evidence type="ECO:0000256" key="3">
    <source>
        <dbReference type="ARBA" id="ARBA00022968"/>
    </source>
</evidence>
<keyword evidence="3" id="KW-0812">Transmembrane</keyword>
<proteinExistence type="predicted"/>
<evidence type="ECO:0000259" key="7">
    <source>
        <dbReference type="PROSITE" id="PS51352"/>
    </source>
</evidence>
<dbReference type="Gene3D" id="3.40.30.10">
    <property type="entry name" value="Glutaredoxin"/>
    <property type="match status" value="1"/>
</dbReference>
<dbReference type="EMBL" id="AZAK01000001">
    <property type="protein sequence ID" value="ETA66507.1"/>
    <property type="molecule type" value="Genomic_DNA"/>
</dbReference>
<gene>
    <name evidence="8" type="ORF">AmyhaDRAFT_0266</name>
</gene>
<dbReference type="Proteomes" id="UP000054357">
    <property type="component" value="Unassembled WGS sequence"/>
</dbReference>
<dbReference type="InterPro" id="IPR013766">
    <property type="entry name" value="Thioredoxin_domain"/>
</dbReference>
<dbReference type="GO" id="GO:0030313">
    <property type="term" value="C:cell envelope"/>
    <property type="evidence" value="ECO:0007669"/>
    <property type="project" value="UniProtKB-SubCell"/>
</dbReference>
<name>W9DS45_9PSEU</name>
<dbReference type="GO" id="GO:0016491">
    <property type="term" value="F:oxidoreductase activity"/>
    <property type="evidence" value="ECO:0007669"/>
    <property type="project" value="InterPro"/>
</dbReference>
<dbReference type="PANTHER" id="PTHR42852:SF6">
    <property type="entry name" value="THIOL:DISULFIDE INTERCHANGE PROTEIN DSBE"/>
    <property type="match status" value="1"/>
</dbReference>